<keyword evidence="2" id="KW-0539">Nucleus</keyword>
<dbReference type="InterPro" id="IPR009072">
    <property type="entry name" value="Histone-fold"/>
</dbReference>
<evidence type="ECO:0000313" key="5">
    <source>
        <dbReference type="Proteomes" id="UP000262825"/>
    </source>
</evidence>
<proteinExistence type="predicted"/>
<organism evidence="4 5">
    <name type="scientific">Saccharomycodes ludwigii</name>
    <dbReference type="NCBI Taxonomy" id="36035"/>
    <lineage>
        <taxon>Eukaryota</taxon>
        <taxon>Fungi</taxon>
        <taxon>Dikarya</taxon>
        <taxon>Ascomycota</taxon>
        <taxon>Saccharomycotina</taxon>
        <taxon>Saccharomycetes</taxon>
        <taxon>Saccharomycodales</taxon>
        <taxon>Saccharomycodaceae</taxon>
        <taxon>Saccharomycodes</taxon>
    </lineage>
</organism>
<keyword evidence="5" id="KW-1185">Reference proteome</keyword>
<feature type="compositionally biased region" description="Basic and acidic residues" evidence="3">
    <location>
        <begin position="200"/>
        <end position="214"/>
    </location>
</feature>
<feature type="region of interest" description="Disordered" evidence="3">
    <location>
        <begin position="152"/>
        <end position="224"/>
    </location>
</feature>
<dbReference type="Proteomes" id="UP000262825">
    <property type="component" value="Unassembled WGS sequence"/>
</dbReference>
<dbReference type="SUPFAM" id="SSF47113">
    <property type="entry name" value="Histone-fold"/>
    <property type="match status" value="1"/>
</dbReference>
<dbReference type="VEuPathDB" id="FungiDB:SCODWIG_00376"/>
<reference evidence="5" key="1">
    <citation type="submission" date="2018-06" db="EMBL/GenBank/DDBJ databases">
        <authorList>
            <person name="Guldener U."/>
        </authorList>
    </citation>
    <scope>NUCLEOTIDE SEQUENCE [LARGE SCALE GENOMIC DNA]</scope>
    <source>
        <strain evidence="5">UTAD17</strain>
    </source>
</reference>
<dbReference type="CDD" id="cd22929">
    <property type="entry name" value="HFD_POLE4-like"/>
    <property type="match status" value="1"/>
</dbReference>
<evidence type="ECO:0008006" key="6">
    <source>
        <dbReference type="Google" id="ProtNLM"/>
    </source>
</evidence>
<dbReference type="InterPro" id="IPR050568">
    <property type="entry name" value="Transcr_DNA_Rep_Reg"/>
</dbReference>
<dbReference type="PANTHER" id="PTHR10252">
    <property type="entry name" value="HISTONE-LIKE TRANSCRIPTION FACTOR CCAAT-RELATED"/>
    <property type="match status" value="1"/>
</dbReference>
<accession>A0A376B1Q6</accession>
<evidence type="ECO:0000256" key="1">
    <source>
        <dbReference type="ARBA" id="ARBA00004123"/>
    </source>
</evidence>
<feature type="compositionally biased region" description="Acidic residues" evidence="3">
    <location>
        <begin position="177"/>
        <end position="194"/>
    </location>
</feature>
<comment type="subcellular location">
    <subcellularLocation>
        <location evidence="1">Nucleus</location>
    </subcellularLocation>
</comment>
<dbReference type="GO" id="GO:0008623">
    <property type="term" value="C:CHRAC"/>
    <property type="evidence" value="ECO:0007669"/>
    <property type="project" value="TreeGrafter"/>
</dbReference>
<dbReference type="EMBL" id="UFAJ01000029">
    <property type="protein sequence ID" value="SSD58615.1"/>
    <property type="molecule type" value="Genomic_DNA"/>
</dbReference>
<dbReference type="PANTHER" id="PTHR10252:SF54">
    <property type="entry name" value="CHROMATIN ACCESSIBILITY COMPLEX PROTEIN 1"/>
    <property type="match status" value="1"/>
</dbReference>
<dbReference type="GO" id="GO:0006261">
    <property type="term" value="P:DNA-templated DNA replication"/>
    <property type="evidence" value="ECO:0007669"/>
    <property type="project" value="TreeGrafter"/>
</dbReference>
<name>A0A376B1Q6_9ASCO</name>
<dbReference type="Gene3D" id="1.10.20.10">
    <property type="entry name" value="Histone, subunit A"/>
    <property type="match status" value="1"/>
</dbReference>
<feature type="compositionally biased region" description="Basic and acidic residues" evidence="3">
    <location>
        <begin position="161"/>
        <end position="171"/>
    </location>
</feature>
<feature type="compositionally biased region" description="Acidic residues" evidence="3">
    <location>
        <begin position="215"/>
        <end position="224"/>
    </location>
</feature>
<sequence length="224" mass="24983">MSTPLNTDNTTTSTPISTNSNTNILQLPLSKIKRIAKTDPEYILTSQQAYILTGLATQLFIEKFVEDITLQSQLSYAGNKSKSKAKSKIKSINGASNNNIRLTYEDISNVVAKVDKYQFLGDIIPETKPLINLVRENKVRYSILEEGQQMLPFNNASDNKNPTDGEKEEQHNINGVDNEDFEMVTEEEDSEDGENGQSGEDSRDTNSAEEKSSTDDSDIELNTY</sequence>
<dbReference type="GO" id="GO:0046982">
    <property type="term" value="F:protein heterodimerization activity"/>
    <property type="evidence" value="ECO:0007669"/>
    <property type="project" value="InterPro"/>
</dbReference>
<evidence type="ECO:0000256" key="2">
    <source>
        <dbReference type="ARBA" id="ARBA00023242"/>
    </source>
</evidence>
<dbReference type="AlphaFoldDB" id="A0A376B1Q6"/>
<protein>
    <recommendedName>
        <fullName evidence="6">DNA polymerase epsilon subunit C</fullName>
    </recommendedName>
</protein>
<gene>
    <name evidence="4" type="ORF">SCODWIG_00376</name>
</gene>
<evidence type="ECO:0000256" key="3">
    <source>
        <dbReference type="SAM" id="MobiDB-lite"/>
    </source>
</evidence>
<evidence type="ECO:0000313" key="4">
    <source>
        <dbReference type="EMBL" id="SSD58615.1"/>
    </source>
</evidence>